<dbReference type="Proteomes" id="UP000464658">
    <property type="component" value="Chromosome"/>
</dbReference>
<evidence type="ECO:0000313" key="1">
    <source>
        <dbReference type="EMBL" id="BBP91714.1"/>
    </source>
</evidence>
<dbReference type="InterPro" id="IPR019668">
    <property type="entry name" value="Uncharacterised_YtzC"/>
</dbReference>
<dbReference type="AlphaFoldDB" id="A0A5S9MHS6"/>
<dbReference type="Pfam" id="PF10732">
    <property type="entry name" value="DUF2524"/>
    <property type="match status" value="1"/>
</dbReference>
<organism evidence="1 2">
    <name type="scientific">Bacillus safensis</name>
    <dbReference type="NCBI Taxonomy" id="561879"/>
    <lineage>
        <taxon>Bacteria</taxon>
        <taxon>Bacillati</taxon>
        <taxon>Bacillota</taxon>
        <taxon>Bacilli</taxon>
        <taxon>Bacillales</taxon>
        <taxon>Bacillaceae</taxon>
        <taxon>Bacillus</taxon>
    </lineage>
</organism>
<accession>A0A5S9MHS6</accession>
<dbReference type="EMBL" id="AP021906">
    <property type="protein sequence ID" value="BBP91714.1"/>
    <property type="molecule type" value="Genomic_DNA"/>
</dbReference>
<protein>
    <submittedName>
        <fullName evidence="1">Uncharacterized protein</fullName>
    </submittedName>
</protein>
<gene>
    <name evidence="1" type="ORF">BsIDN1_53320</name>
</gene>
<reference evidence="1 2" key="1">
    <citation type="submission" date="2019-12" db="EMBL/GenBank/DDBJ databases">
        <title>Full genome sequence of a Bacillus safensis strain isolated from commercially available natto in Indonesia.</title>
        <authorList>
            <person name="Yoshida M."/>
            <person name="Uomi M."/>
            <person name="Waturangi D."/>
            <person name="Ekaputri J.J."/>
            <person name="Setiamarga D.H.E."/>
        </authorList>
    </citation>
    <scope>NUCLEOTIDE SEQUENCE [LARGE SCALE GENOMIC DNA]</scope>
    <source>
        <strain evidence="1 2">IDN1</strain>
    </source>
</reference>
<proteinExistence type="predicted"/>
<name>A0A5S9MHS6_BACIA</name>
<sequence>MKWRECKMATRQSIDEFIQKSTETLEFASEQFDLSSRQEHYNEEEFF</sequence>
<evidence type="ECO:0000313" key="2">
    <source>
        <dbReference type="Proteomes" id="UP000464658"/>
    </source>
</evidence>